<dbReference type="InterPro" id="IPR000073">
    <property type="entry name" value="AB_hydrolase_1"/>
</dbReference>
<dbReference type="GO" id="GO:0016787">
    <property type="term" value="F:hydrolase activity"/>
    <property type="evidence" value="ECO:0007669"/>
    <property type="project" value="UniProtKB-KW"/>
</dbReference>
<dbReference type="InterPro" id="IPR029058">
    <property type="entry name" value="AB_hydrolase_fold"/>
</dbReference>
<name>A0A494VW00_9SPHI</name>
<dbReference type="OrthoDB" id="659408at2"/>
<dbReference type="RefSeq" id="WP_119411457.1">
    <property type="nucleotide sequence ID" value="NZ_CP032869.1"/>
</dbReference>
<protein>
    <submittedName>
        <fullName evidence="2">Alpha/beta fold hydrolase</fullName>
    </submittedName>
</protein>
<dbReference type="Gene3D" id="3.40.50.1820">
    <property type="entry name" value="alpha/beta hydrolase"/>
    <property type="match status" value="1"/>
</dbReference>
<dbReference type="EMBL" id="CP032869">
    <property type="protein sequence ID" value="AYL95498.1"/>
    <property type="molecule type" value="Genomic_DNA"/>
</dbReference>
<dbReference type="SUPFAM" id="SSF53474">
    <property type="entry name" value="alpha/beta-Hydrolases"/>
    <property type="match status" value="1"/>
</dbReference>
<accession>A0A494VW00</accession>
<dbReference type="KEGG" id="muh:HYN43_009415"/>
<evidence type="ECO:0000313" key="3">
    <source>
        <dbReference type="Proteomes" id="UP000270046"/>
    </source>
</evidence>
<evidence type="ECO:0000259" key="1">
    <source>
        <dbReference type="Pfam" id="PF12697"/>
    </source>
</evidence>
<dbReference type="Pfam" id="PF12697">
    <property type="entry name" value="Abhydrolase_6"/>
    <property type="match status" value="1"/>
</dbReference>
<dbReference type="Proteomes" id="UP000270046">
    <property type="component" value="Chromosome"/>
</dbReference>
<evidence type="ECO:0000313" key="2">
    <source>
        <dbReference type="EMBL" id="AYL95498.1"/>
    </source>
</evidence>
<keyword evidence="2" id="KW-0378">Hydrolase</keyword>
<keyword evidence="3" id="KW-1185">Reference proteome</keyword>
<feature type="domain" description="AB hydrolase-1" evidence="1">
    <location>
        <begin position="30"/>
        <end position="208"/>
    </location>
</feature>
<reference evidence="2 3" key="1">
    <citation type="submission" date="2018-10" db="EMBL/GenBank/DDBJ databases">
        <title>Genome sequencing of Mucilaginibacter sp. HYN0043.</title>
        <authorList>
            <person name="Kim M."/>
            <person name="Yi H."/>
        </authorList>
    </citation>
    <scope>NUCLEOTIDE SEQUENCE [LARGE SCALE GENOMIC DNA]</scope>
    <source>
        <strain evidence="2 3">HYN0043</strain>
    </source>
</reference>
<proteinExistence type="predicted"/>
<dbReference type="AlphaFoldDB" id="A0A494VW00"/>
<sequence>MSRIYLIAGLGADTRVYNNINLNDEHEVIPLDWVEPDDLNDTLATCAQRLIFQYNIKPNSVLIGNSLGGIIAVEVAKFMPVEKVILISSIKTSDEAPWYFKFFRTLPVYKLMPGSLFNSMGGMVKPVFGHMSDEDAWLFGDMLKKSSPVFMKWAMYAILHWQNDVIPPNLYHITGDKDLVFDYKRIKGATIVKGGTHIMIFDKAKEINKLLKGILKK</sequence>
<gene>
    <name evidence="2" type="ORF">HYN43_009415</name>
</gene>
<organism evidence="2 3">
    <name type="scientific">Mucilaginibacter celer</name>
    <dbReference type="NCBI Taxonomy" id="2305508"/>
    <lineage>
        <taxon>Bacteria</taxon>
        <taxon>Pseudomonadati</taxon>
        <taxon>Bacteroidota</taxon>
        <taxon>Sphingobacteriia</taxon>
        <taxon>Sphingobacteriales</taxon>
        <taxon>Sphingobacteriaceae</taxon>
        <taxon>Mucilaginibacter</taxon>
    </lineage>
</organism>